<keyword evidence="3" id="KW-1185">Reference proteome</keyword>
<gene>
    <name evidence="2" type="ORF">GCM10010411_76070</name>
</gene>
<dbReference type="EMBL" id="BAAATD010000013">
    <property type="protein sequence ID" value="GAA2627683.1"/>
    <property type="molecule type" value="Genomic_DNA"/>
</dbReference>
<reference evidence="3" key="1">
    <citation type="journal article" date="2019" name="Int. J. Syst. Evol. Microbiol.">
        <title>The Global Catalogue of Microorganisms (GCM) 10K type strain sequencing project: providing services to taxonomists for standard genome sequencing and annotation.</title>
        <authorList>
            <consortium name="The Broad Institute Genomics Platform"/>
            <consortium name="The Broad Institute Genome Sequencing Center for Infectious Disease"/>
            <person name="Wu L."/>
            <person name="Ma J."/>
        </authorList>
    </citation>
    <scope>NUCLEOTIDE SEQUENCE [LARGE SCALE GENOMIC DNA]</scope>
    <source>
        <strain evidence="3">JCM 6833</strain>
    </source>
</reference>
<evidence type="ECO:0000313" key="3">
    <source>
        <dbReference type="Proteomes" id="UP001501509"/>
    </source>
</evidence>
<evidence type="ECO:0000313" key="2">
    <source>
        <dbReference type="EMBL" id="GAA2627683.1"/>
    </source>
</evidence>
<feature type="region of interest" description="Disordered" evidence="1">
    <location>
        <begin position="238"/>
        <end position="269"/>
    </location>
</feature>
<sequence>MTARTDRPDTSEALSAAAGTSSIKLRWVWAAMAPAERRHRLTEMKRWVEWLLAEYPRLSTKIPHCWYRHPEGLNRLTALYVGWVRTYVEAANQRDSSLVEWHDALDRVTERLGYPSRCVAEGAHQEQHTALWRTDDHFHAWRGSSAGATHQQRHPTPQFARRATRRPPAGDRTPAAAAGTGQDFTTVLTRERLQSLLDTGAARMVTPEGPVRYDDHWWIGRPGGMHVRIPADDPFSAALDETAARYERSQAEADQQTDRRAASNQRREQ</sequence>
<name>A0ABP6CYL9_9ACTN</name>
<comment type="caution">
    <text evidence="2">The sequence shown here is derived from an EMBL/GenBank/DDBJ whole genome shotgun (WGS) entry which is preliminary data.</text>
</comment>
<feature type="region of interest" description="Disordered" evidence="1">
    <location>
        <begin position="144"/>
        <end position="184"/>
    </location>
</feature>
<feature type="compositionally biased region" description="Basic and acidic residues" evidence="1">
    <location>
        <begin position="242"/>
        <end position="269"/>
    </location>
</feature>
<accession>A0ABP6CYL9</accession>
<dbReference type="Proteomes" id="UP001501509">
    <property type="component" value="Unassembled WGS sequence"/>
</dbReference>
<protein>
    <submittedName>
        <fullName evidence="2">Uncharacterized protein</fullName>
    </submittedName>
</protein>
<evidence type="ECO:0000256" key="1">
    <source>
        <dbReference type="SAM" id="MobiDB-lite"/>
    </source>
</evidence>
<dbReference type="RefSeq" id="WP_344547343.1">
    <property type="nucleotide sequence ID" value="NZ_BAAATD010000013.1"/>
</dbReference>
<proteinExistence type="predicted"/>
<organism evidence="2 3">
    <name type="scientific">Actinomadura fulvescens</name>
    <dbReference type="NCBI Taxonomy" id="46160"/>
    <lineage>
        <taxon>Bacteria</taxon>
        <taxon>Bacillati</taxon>
        <taxon>Actinomycetota</taxon>
        <taxon>Actinomycetes</taxon>
        <taxon>Streptosporangiales</taxon>
        <taxon>Thermomonosporaceae</taxon>
        <taxon>Actinomadura</taxon>
    </lineage>
</organism>